<feature type="domain" description="Alanine racemase N-terminal" evidence="4">
    <location>
        <begin position="59"/>
        <end position="272"/>
    </location>
</feature>
<sequence length="276" mass="29185">MPPQCRAEQGRECGNKEFSIFPIQGKGRIVQDTTIPAGPAGNEAPASRATASHDIAQALATVRARIAAAARRAGRDPADITLVAVSKFHPRESVVAALRAGQMTFGENRVQEAAAKFPPLRAQWPDLRLNIIGGLQTNKALEAVRIADMIESLDRPSLCDAIARAAERTGRLPKLLVQVNTGDETQKSGVAMEGADTFITTAKARFGDAVVGLMCIPPHDQDPMPHFRALADLAARHGLAVLSMGMSADFEQAIAAGATHVRVGSAIFGPRPAHPA</sequence>
<dbReference type="HAMAP" id="MF_02087">
    <property type="entry name" value="PLP_homeostasis"/>
    <property type="match status" value="1"/>
</dbReference>
<evidence type="ECO:0000259" key="4">
    <source>
        <dbReference type="Pfam" id="PF01168"/>
    </source>
</evidence>
<dbReference type="FunFam" id="3.20.20.10:FF:000018">
    <property type="entry name" value="Pyridoxal phosphate homeostasis protein"/>
    <property type="match status" value="1"/>
</dbReference>
<gene>
    <name evidence="5" type="ORF">CFR71_07880</name>
</gene>
<evidence type="ECO:0000256" key="2">
    <source>
        <dbReference type="HAMAP-Rule" id="MF_02087"/>
    </source>
</evidence>
<comment type="similarity">
    <text evidence="2 3">Belongs to the pyridoxal phosphate-binding protein YggS/PROSC family.</text>
</comment>
<protein>
    <recommendedName>
        <fullName evidence="2">Pyridoxal phosphate homeostasis protein</fullName>
        <shortName evidence="2">PLP homeostasis protein</shortName>
    </recommendedName>
</protein>
<organism evidence="5 6">
    <name type="scientific">Novacetimonas pomaceti</name>
    <dbReference type="NCBI Taxonomy" id="2021998"/>
    <lineage>
        <taxon>Bacteria</taxon>
        <taxon>Pseudomonadati</taxon>
        <taxon>Pseudomonadota</taxon>
        <taxon>Alphaproteobacteria</taxon>
        <taxon>Acetobacterales</taxon>
        <taxon>Acetobacteraceae</taxon>
        <taxon>Novacetimonas</taxon>
    </lineage>
</organism>
<name>A0A318Q7Z0_9PROT</name>
<dbReference type="InterPro" id="IPR011078">
    <property type="entry name" value="PyrdxlP_homeostasis"/>
</dbReference>
<keyword evidence="1 2" id="KW-0663">Pyridoxal phosphate</keyword>
<evidence type="ECO:0000313" key="5">
    <source>
        <dbReference type="EMBL" id="PYD75766.1"/>
    </source>
</evidence>
<reference evidence="5 6" key="1">
    <citation type="submission" date="2017-07" db="EMBL/GenBank/DDBJ databases">
        <title>A draft genome sequence of Komagataeibacter sp. T5K1.</title>
        <authorList>
            <person name="Skraban J."/>
            <person name="Cleenwerck I."/>
            <person name="Vandamme P."/>
            <person name="Trcek J."/>
        </authorList>
    </citation>
    <scope>NUCLEOTIDE SEQUENCE [LARGE SCALE GENOMIC DNA]</scope>
    <source>
        <strain evidence="5 6">T5K1</strain>
    </source>
</reference>
<dbReference type="InterPro" id="IPR001608">
    <property type="entry name" value="Ala_racemase_N"/>
</dbReference>
<evidence type="ECO:0000256" key="1">
    <source>
        <dbReference type="ARBA" id="ARBA00022898"/>
    </source>
</evidence>
<dbReference type="PANTHER" id="PTHR10146:SF14">
    <property type="entry name" value="PYRIDOXAL PHOSPHATE HOMEOSTASIS PROTEIN"/>
    <property type="match status" value="1"/>
</dbReference>
<proteinExistence type="inferred from homology"/>
<dbReference type="CDD" id="cd00635">
    <property type="entry name" value="PLPDE_III_YBL036c_like"/>
    <property type="match status" value="1"/>
</dbReference>
<dbReference type="Gene3D" id="3.20.20.10">
    <property type="entry name" value="Alanine racemase"/>
    <property type="match status" value="1"/>
</dbReference>
<dbReference type="GO" id="GO:0030170">
    <property type="term" value="F:pyridoxal phosphate binding"/>
    <property type="evidence" value="ECO:0007669"/>
    <property type="project" value="UniProtKB-UniRule"/>
</dbReference>
<dbReference type="AlphaFoldDB" id="A0A318Q7Z0"/>
<comment type="function">
    <text evidence="2">Pyridoxal 5'-phosphate (PLP)-binding protein, which is involved in PLP homeostasis.</text>
</comment>
<dbReference type="Proteomes" id="UP000247609">
    <property type="component" value="Unassembled WGS sequence"/>
</dbReference>
<evidence type="ECO:0000313" key="6">
    <source>
        <dbReference type="Proteomes" id="UP000247609"/>
    </source>
</evidence>
<feature type="modified residue" description="N6-(pyridoxal phosphate)lysine" evidence="2">
    <location>
        <position position="87"/>
    </location>
</feature>
<dbReference type="Pfam" id="PF01168">
    <property type="entry name" value="Ala_racemase_N"/>
    <property type="match status" value="1"/>
</dbReference>
<dbReference type="PANTHER" id="PTHR10146">
    <property type="entry name" value="PROLINE SYNTHETASE CO-TRANSCRIBED BACTERIAL HOMOLOG PROTEIN"/>
    <property type="match status" value="1"/>
</dbReference>
<accession>A0A318Q7Z0</accession>
<comment type="caution">
    <text evidence="5">The sequence shown here is derived from an EMBL/GenBank/DDBJ whole genome shotgun (WGS) entry which is preliminary data.</text>
</comment>
<dbReference type="EMBL" id="NOXG01000006">
    <property type="protein sequence ID" value="PYD75766.1"/>
    <property type="molecule type" value="Genomic_DNA"/>
</dbReference>
<dbReference type="InterPro" id="IPR029066">
    <property type="entry name" value="PLP-binding_barrel"/>
</dbReference>
<evidence type="ECO:0000256" key="3">
    <source>
        <dbReference type="RuleBase" id="RU004514"/>
    </source>
</evidence>
<dbReference type="SUPFAM" id="SSF51419">
    <property type="entry name" value="PLP-binding barrel"/>
    <property type="match status" value="1"/>
</dbReference>
<dbReference type="NCBIfam" id="TIGR00044">
    <property type="entry name" value="YggS family pyridoxal phosphate-dependent enzyme"/>
    <property type="match status" value="1"/>
</dbReference>